<organism evidence="3 4">
    <name type="scientific">Pseudoteredinibacter isoporae</name>
    <dbReference type="NCBI Taxonomy" id="570281"/>
    <lineage>
        <taxon>Bacteria</taxon>
        <taxon>Pseudomonadati</taxon>
        <taxon>Pseudomonadota</taxon>
        <taxon>Gammaproteobacteria</taxon>
        <taxon>Cellvibrionales</taxon>
        <taxon>Cellvibrionaceae</taxon>
        <taxon>Pseudoteredinibacter</taxon>
    </lineage>
</organism>
<evidence type="ECO:0000313" key="3">
    <source>
        <dbReference type="EMBL" id="MBB6521711.1"/>
    </source>
</evidence>
<protein>
    <recommendedName>
        <fullName evidence="5">Lipoprotein</fullName>
    </recommendedName>
</protein>
<accession>A0A7X0JUN5</accession>
<keyword evidence="4" id="KW-1185">Reference proteome</keyword>
<feature type="compositionally biased region" description="Low complexity" evidence="1">
    <location>
        <begin position="165"/>
        <end position="179"/>
    </location>
</feature>
<feature type="compositionally biased region" description="Gly residues" evidence="1">
    <location>
        <begin position="64"/>
        <end position="79"/>
    </location>
</feature>
<feature type="signal peptide" evidence="2">
    <location>
        <begin position="1"/>
        <end position="27"/>
    </location>
</feature>
<sequence>MIQTRKRFRTLKLASAFLMVLFLVACSSQPKGPEVTERLVTHISEDGSKRFQYVMTMQRKKGAGRGGFKGGGKGMGGKGMANRGGQSGGKNRTDMIAQMQEKMKARGIEAMEAKLDETEFCRDGYMVLSEQFTMARLKINGECKESATEDDKKNFPNVSKHFEHSSSAYSMPSSLPDSP</sequence>
<evidence type="ECO:0000256" key="2">
    <source>
        <dbReference type="SAM" id="SignalP"/>
    </source>
</evidence>
<feature type="chain" id="PRO_5030702774" description="Lipoprotein" evidence="2">
    <location>
        <begin position="28"/>
        <end position="179"/>
    </location>
</feature>
<keyword evidence="2" id="KW-0732">Signal</keyword>
<reference evidence="3 4" key="1">
    <citation type="submission" date="2020-08" db="EMBL/GenBank/DDBJ databases">
        <title>Genomic Encyclopedia of Type Strains, Phase IV (KMG-IV): sequencing the most valuable type-strain genomes for metagenomic binning, comparative biology and taxonomic classification.</title>
        <authorList>
            <person name="Goeker M."/>
        </authorList>
    </citation>
    <scope>NUCLEOTIDE SEQUENCE [LARGE SCALE GENOMIC DNA]</scope>
    <source>
        <strain evidence="3 4">DSM 22368</strain>
    </source>
</reference>
<gene>
    <name evidence="3" type="ORF">HNR48_001996</name>
</gene>
<dbReference type="RefSeq" id="WP_166844678.1">
    <property type="nucleotide sequence ID" value="NZ_JAAONY010000002.1"/>
</dbReference>
<evidence type="ECO:0000256" key="1">
    <source>
        <dbReference type="SAM" id="MobiDB-lite"/>
    </source>
</evidence>
<comment type="caution">
    <text evidence="3">The sequence shown here is derived from an EMBL/GenBank/DDBJ whole genome shotgun (WGS) entry which is preliminary data.</text>
</comment>
<dbReference type="InParanoid" id="A0A7X0JUN5"/>
<dbReference type="EMBL" id="JACHHT010000002">
    <property type="protein sequence ID" value="MBB6521711.1"/>
    <property type="molecule type" value="Genomic_DNA"/>
</dbReference>
<dbReference type="PROSITE" id="PS51257">
    <property type="entry name" value="PROKAR_LIPOPROTEIN"/>
    <property type="match status" value="1"/>
</dbReference>
<dbReference type="AlphaFoldDB" id="A0A7X0JUN5"/>
<dbReference type="Proteomes" id="UP000528457">
    <property type="component" value="Unassembled WGS sequence"/>
</dbReference>
<evidence type="ECO:0008006" key="5">
    <source>
        <dbReference type="Google" id="ProtNLM"/>
    </source>
</evidence>
<proteinExistence type="predicted"/>
<feature type="region of interest" description="Disordered" evidence="1">
    <location>
        <begin position="146"/>
        <end position="179"/>
    </location>
</feature>
<feature type="compositionally biased region" description="Basic and acidic residues" evidence="1">
    <location>
        <begin position="146"/>
        <end position="164"/>
    </location>
</feature>
<name>A0A7X0JUN5_9GAMM</name>
<feature type="region of interest" description="Disordered" evidence="1">
    <location>
        <begin position="62"/>
        <end position="90"/>
    </location>
</feature>
<evidence type="ECO:0000313" key="4">
    <source>
        <dbReference type="Proteomes" id="UP000528457"/>
    </source>
</evidence>